<dbReference type="InterPro" id="IPR002110">
    <property type="entry name" value="Ankyrin_rpt"/>
</dbReference>
<dbReference type="PANTHER" id="PTHR24198">
    <property type="entry name" value="ANKYRIN REPEAT AND PROTEIN KINASE DOMAIN-CONTAINING PROTEIN"/>
    <property type="match status" value="1"/>
</dbReference>
<evidence type="ECO:0000313" key="6">
    <source>
        <dbReference type="Proteomes" id="UP000283895"/>
    </source>
</evidence>
<feature type="repeat" description="ANK" evidence="3">
    <location>
        <begin position="476"/>
        <end position="509"/>
    </location>
</feature>
<protein>
    <submittedName>
        <fullName evidence="5">Uncharacterized protein</fullName>
    </submittedName>
</protein>
<dbReference type="Proteomes" id="UP000283895">
    <property type="component" value="Unassembled WGS sequence"/>
</dbReference>
<keyword evidence="1" id="KW-0677">Repeat</keyword>
<organism evidence="5 6">
    <name type="scientific">Cytospora schulzeri</name>
    <dbReference type="NCBI Taxonomy" id="448051"/>
    <lineage>
        <taxon>Eukaryota</taxon>
        <taxon>Fungi</taxon>
        <taxon>Dikarya</taxon>
        <taxon>Ascomycota</taxon>
        <taxon>Pezizomycotina</taxon>
        <taxon>Sordariomycetes</taxon>
        <taxon>Sordariomycetidae</taxon>
        <taxon>Diaporthales</taxon>
        <taxon>Cytosporaceae</taxon>
        <taxon>Cytospora</taxon>
    </lineage>
</organism>
<comment type="caution">
    <text evidence="5">The sequence shown here is derived from an EMBL/GenBank/DDBJ whole genome shotgun (WGS) entry which is preliminary data.</text>
</comment>
<keyword evidence="6" id="KW-1185">Reference proteome</keyword>
<accession>A0A423WN74</accession>
<dbReference type="AlphaFoldDB" id="A0A423WN74"/>
<dbReference type="SMART" id="SM00248">
    <property type="entry name" value="ANK"/>
    <property type="match status" value="4"/>
</dbReference>
<gene>
    <name evidence="5" type="ORF">VMCG_04779</name>
</gene>
<proteinExistence type="predicted"/>
<dbReference type="Gene3D" id="1.25.40.20">
    <property type="entry name" value="Ankyrin repeat-containing domain"/>
    <property type="match status" value="2"/>
</dbReference>
<dbReference type="Pfam" id="PF12796">
    <property type="entry name" value="Ank_2"/>
    <property type="match status" value="2"/>
</dbReference>
<keyword evidence="2 3" id="KW-0040">ANK repeat</keyword>
<feature type="repeat" description="ANK" evidence="3">
    <location>
        <begin position="604"/>
        <end position="636"/>
    </location>
</feature>
<dbReference type="EMBL" id="LKEA01000013">
    <property type="protein sequence ID" value="ROW04802.1"/>
    <property type="molecule type" value="Genomic_DNA"/>
</dbReference>
<evidence type="ECO:0000256" key="4">
    <source>
        <dbReference type="SAM" id="MobiDB-lite"/>
    </source>
</evidence>
<name>A0A423WN74_9PEZI</name>
<dbReference type="PROSITE" id="PS50297">
    <property type="entry name" value="ANK_REP_REGION"/>
    <property type="match status" value="3"/>
</dbReference>
<sequence length="771" mass="85477">MADPLTAIGSAASILQLVETLSKGLRSLRDTVTAIKDAPAVVQHIEEKVQRLEYCFKLVVNLMKQRSSGITDELELHRVIRDVTANCFSSLSVLQDKLPSRNAQNIVQAFHLWIDDRAIKQALKHIDEYTKYLSLLIGTLNLLKLDNVDKTLCWIADVLQETAQPRQLSQDAVLLEDDRKALESVRRVRAFVNNTATAFVSYKAVGLTSLSKPRSIAQSSTSDPGVTIAVTPGPRRTRKRIEVDNELLENRKILTSLKAFGLFEGAIWVQRRAFIIKDELSVDHRVPFQDNEKQAMKEELAEILVKCRTESSKEEALSILQELLNLELSKLRDANDDISLPVSSPTSIRFHQGNLSLHHKLGQLYKDTGQVDRAMENLRIVFDAYADETPKDTQKIKQVGDQLLQLYEYRVELGCLEQRGVFISQLRGFQTELEDLTGRPLEHRLQCDAALDWCQDEGIMVPKVNQEYRFDIINDDGSSPLHYAAQRCQREDVVSQMLENSITLEEQDEDGETPLLAAVGASNVTALSLLLQKGGSLNARDHQHQTPLHRSQKSGVTKLLLQHRLRRASTATVERDSSSSSKGIASPGSPAPGQDLDINAQDANKKTALYIACARGQEMTVKFLLSAGADPNIARHNHSPLAAAIESTSTLYQENPQRQVNVVAALISKGAEPEAVRNLSILRKPNGKFKKIKKALEGRAGSLPLSPSDKTLEVWESSSDRFSGEQSSLSSTSATGIRLDLPDLGQAMLADLIALTNDPSDQEGSKLRLDT</sequence>
<feature type="compositionally biased region" description="Low complexity" evidence="4">
    <location>
        <begin position="578"/>
        <end position="593"/>
    </location>
</feature>
<feature type="repeat" description="ANK" evidence="3">
    <location>
        <begin position="510"/>
        <end position="542"/>
    </location>
</feature>
<reference evidence="5 6" key="1">
    <citation type="submission" date="2015-09" db="EMBL/GenBank/DDBJ databases">
        <title>Host preference determinants of Valsa canker pathogens revealed by comparative genomics.</title>
        <authorList>
            <person name="Yin Z."/>
            <person name="Huang L."/>
        </authorList>
    </citation>
    <scope>NUCLEOTIDE SEQUENCE [LARGE SCALE GENOMIC DNA]</scope>
    <source>
        <strain evidence="5 6">03-1</strain>
    </source>
</reference>
<dbReference type="OrthoDB" id="539213at2759"/>
<evidence type="ECO:0000256" key="2">
    <source>
        <dbReference type="ARBA" id="ARBA00023043"/>
    </source>
</evidence>
<evidence type="ECO:0000256" key="3">
    <source>
        <dbReference type="PROSITE-ProRule" id="PRU00023"/>
    </source>
</evidence>
<dbReference type="PROSITE" id="PS50088">
    <property type="entry name" value="ANK_REPEAT"/>
    <property type="match status" value="3"/>
</dbReference>
<evidence type="ECO:0000256" key="1">
    <source>
        <dbReference type="ARBA" id="ARBA00022737"/>
    </source>
</evidence>
<dbReference type="InterPro" id="IPR036770">
    <property type="entry name" value="Ankyrin_rpt-contain_sf"/>
</dbReference>
<dbReference type="STRING" id="356882.A0A423WN74"/>
<feature type="region of interest" description="Disordered" evidence="4">
    <location>
        <begin position="567"/>
        <end position="598"/>
    </location>
</feature>
<evidence type="ECO:0000313" key="5">
    <source>
        <dbReference type="EMBL" id="ROW04802.1"/>
    </source>
</evidence>
<dbReference type="PANTHER" id="PTHR24198:SF165">
    <property type="entry name" value="ANKYRIN REPEAT-CONTAINING PROTEIN-RELATED"/>
    <property type="match status" value="1"/>
</dbReference>
<dbReference type="SUPFAM" id="SSF48403">
    <property type="entry name" value="Ankyrin repeat"/>
    <property type="match status" value="1"/>
</dbReference>